<reference evidence="1" key="1">
    <citation type="submission" date="2013-05" db="EMBL/GenBank/DDBJ databases">
        <authorList>
            <person name="Yim A.K.Y."/>
            <person name="Chan T.F."/>
            <person name="Ji K.M."/>
            <person name="Liu X.Y."/>
            <person name="Zhou J.W."/>
            <person name="Li R.Q."/>
            <person name="Yang K.Y."/>
            <person name="Li J."/>
            <person name="Li M."/>
            <person name="Law P.T.W."/>
            <person name="Wu Y.L."/>
            <person name="Cai Z.L."/>
            <person name="Qin H."/>
            <person name="Bao Y."/>
            <person name="Leung R.K.K."/>
            <person name="Ng P.K.S."/>
            <person name="Zou J."/>
            <person name="Zhong X.J."/>
            <person name="Ran P.X."/>
            <person name="Zhong N.S."/>
            <person name="Liu Z.G."/>
            <person name="Tsui S.K.W."/>
        </authorList>
    </citation>
    <scope>NUCLEOTIDE SEQUENCE</scope>
    <source>
        <strain evidence="1">Derf</strain>
        <tissue evidence="1">Whole organism</tissue>
    </source>
</reference>
<accession>A0A922HKG4</accession>
<name>A0A922HKG4_DERFA</name>
<keyword evidence="2" id="KW-1185">Reference proteome</keyword>
<proteinExistence type="predicted"/>
<gene>
    <name evidence="1" type="ORF">DERF_014994</name>
</gene>
<dbReference type="AlphaFoldDB" id="A0A922HKG4"/>
<evidence type="ECO:0000313" key="2">
    <source>
        <dbReference type="Proteomes" id="UP000790347"/>
    </source>
</evidence>
<evidence type="ECO:0000313" key="1">
    <source>
        <dbReference type="EMBL" id="KAH9494298.1"/>
    </source>
</evidence>
<dbReference type="EMBL" id="ASGP02000008">
    <property type="protein sequence ID" value="KAH9494298.1"/>
    <property type="molecule type" value="Genomic_DNA"/>
</dbReference>
<organism evidence="1 2">
    <name type="scientific">Dermatophagoides farinae</name>
    <name type="common">American house dust mite</name>
    <dbReference type="NCBI Taxonomy" id="6954"/>
    <lineage>
        <taxon>Eukaryota</taxon>
        <taxon>Metazoa</taxon>
        <taxon>Ecdysozoa</taxon>
        <taxon>Arthropoda</taxon>
        <taxon>Chelicerata</taxon>
        <taxon>Arachnida</taxon>
        <taxon>Acari</taxon>
        <taxon>Acariformes</taxon>
        <taxon>Sarcoptiformes</taxon>
        <taxon>Astigmata</taxon>
        <taxon>Psoroptidia</taxon>
        <taxon>Analgoidea</taxon>
        <taxon>Pyroglyphidae</taxon>
        <taxon>Dermatophagoidinae</taxon>
        <taxon>Dermatophagoides</taxon>
    </lineage>
</organism>
<sequence length="64" mass="7747">MITLMNDQEIYPKKNIQTDVYIFVVDLFNFLSPRKNMEIMHFCLHFQKNVEIFESPNDDHILID</sequence>
<reference evidence="1" key="2">
    <citation type="journal article" date="2022" name="Res Sq">
        <title>Comparative Genomics Reveals Insights into the Divergent Evolution of Astigmatic Mites and Household Pest Adaptations.</title>
        <authorList>
            <person name="Xiong Q."/>
            <person name="Wan A.T.-Y."/>
            <person name="Liu X.-Y."/>
            <person name="Fung C.S.-H."/>
            <person name="Xiao X."/>
            <person name="Malainual N."/>
            <person name="Hou J."/>
            <person name="Wang L."/>
            <person name="Wang M."/>
            <person name="Yang K."/>
            <person name="Cui Y."/>
            <person name="Leung E."/>
            <person name="Nong W."/>
            <person name="Shin S.-K."/>
            <person name="Au S."/>
            <person name="Jeong K.Y."/>
            <person name="Chew F.T."/>
            <person name="Hui J."/>
            <person name="Leung T.F."/>
            <person name="Tungtrongchitr A."/>
            <person name="Zhong N."/>
            <person name="Liu Z."/>
            <person name="Tsui S."/>
        </authorList>
    </citation>
    <scope>NUCLEOTIDE SEQUENCE</scope>
    <source>
        <strain evidence="1">Derf</strain>
        <tissue evidence="1">Whole organism</tissue>
    </source>
</reference>
<comment type="caution">
    <text evidence="1">The sequence shown here is derived from an EMBL/GenBank/DDBJ whole genome shotgun (WGS) entry which is preliminary data.</text>
</comment>
<protein>
    <submittedName>
        <fullName evidence="1">Uncharacterized protein</fullName>
    </submittedName>
</protein>
<dbReference type="Proteomes" id="UP000790347">
    <property type="component" value="Unassembled WGS sequence"/>
</dbReference>